<dbReference type="OrthoDB" id="8909920at2"/>
<comment type="caution">
    <text evidence="2">The sequence shown here is derived from an EMBL/GenBank/DDBJ whole genome shotgun (WGS) entry which is preliminary data.</text>
</comment>
<gene>
    <name evidence="2" type="primary">bet</name>
    <name evidence="2" type="ORF">CFR80_12295</name>
</gene>
<organism evidence="2 3">
    <name type="scientific">Komagataeibacter oboediens</name>
    <dbReference type="NCBI Taxonomy" id="65958"/>
    <lineage>
        <taxon>Bacteria</taxon>
        <taxon>Pseudomonadati</taxon>
        <taxon>Pseudomonadota</taxon>
        <taxon>Alphaproteobacteria</taxon>
        <taxon>Acetobacterales</taxon>
        <taxon>Acetobacteraceae</taxon>
        <taxon>Komagataeibacter</taxon>
    </lineage>
</organism>
<dbReference type="Proteomes" id="UP000247417">
    <property type="component" value="Unassembled WGS sequence"/>
</dbReference>
<dbReference type="InterPro" id="IPR010183">
    <property type="entry name" value="Phage_lambda_Bet"/>
</dbReference>
<evidence type="ECO:0000256" key="1">
    <source>
        <dbReference type="SAM" id="MobiDB-lite"/>
    </source>
</evidence>
<dbReference type="RefSeq" id="WP_110507469.1">
    <property type="nucleotide sequence ID" value="NZ_NKTX01000036.1"/>
</dbReference>
<proteinExistence type="predicted"/>
<name>A0A318QSG7_9PROT</name>
<accession>A0A318QSG7</accession>
<dbReference type="GO" id="GO:0003677">
    <property type="term" value="F:DNA binding"/>
    <property type="evidence" value="ECO:0007669"/>
    <property type="project" value="InterPro"/>
</dbReference>
<evidence type="ECO:0000313" key="3">
    <source>
        <dbReference type="Proteomes" id="UP000247417"/>
    </source>
</evidence>
<dbReference type="GO" id="GO:0006310">
    <property type="term" value="P:DNA recombination"/>
    <property type="evidence" value="ECO:0007669"/>
    <property type="project" value="InterPro"/>
</dbReference>
<reference evidence="2 3" key="1">
    <citation type="submission" date="2017-07" db="EMBL/GenBank/DDBJ databases">
        <title>A draft genome sequence of Komagataeibacter oboediens LMG 18849.</title>
        <authorList>
            <person name="Skraban J."/>
            <person name="Cleenwerck I."/>
            <person name="Vandamme P."/>
            <person name="Trcek J."/>
        </authorList>
    </citation>
    <scope>NUCLEOTIDE SEQUENCE [LARGE SCALE GENOMIC DNA]</scope>
    <source>
        <strain evidence="2 3">LMG 18849</strain>
    </source>
</reference>
<protein>
    <submittedName>
        <fullName evidence="2">Phage recombination protein Bet</fullName>
    </submittedName>
</protein>
<dbReference type="Pfam" id="PF03837">
    <property type="entry name" value="RecT"/>
    <property type="match status" value="1"/>
</dbReference>
<evidence type="ECO:0000313" key="2">
    <source>
        <dbReference type="EMBL" id="PYD81320.1"/>
    </source>
</evidence>
<dbReference type="InterPro" id="IPR018330">
    <property type="entry name" value="RecT_fam"/>
</dbReference>
<dbReference type="AlphaFoldDB" id="A0A318QSG7"/>
<feature type="region of interest" description="Disordered" evidence="1">
    <location>
        <begin position="269"/>
        <end position="292"/>
    </location>
</feature>
<dbReference type="NCBIfam" id="TIGR01913">
    <property type="entry name" value="bet_lambda"/>
    <property type="match status" value="1"/>
</dbReference>
<sequence>MNAVVTTQNGTQVTERELMDVLKNSLYPGAADASVMMVMGYCRAAGLDVMKKPVHIVPIWNKDAGRMVDVIMPGIALYRTEAARTGEYVGKSEPEFGPDKTATLSGIEVTFPSWCRVTVRRLVHGKICEFTAKEFWLENYATAKRDTQAPNAMWKKRAYGQLAKCTEAQALRMAFPEQTGGTNTDDEMSGKDFSGETVDLTPQARQVEQRPFNHIAYFENKLADCRNIACVDALWQKWNDTIEKAKAAGRPIAPETIERVQEMLGERMGEVAQAERQQAEELASAPVEEPVA</sequence>
<feature type="compositionally biased region" description="Low complexity" evidence="1">
    <location>
        <begin position="272"/>
        <end position="285"/>
    </location>
</feature>
<dbReference type="EMBL" id="NKTX01000036">
    <property type="protein sequence ID" value="PYD81320.1"/>
    <property type="molecule type" value="Genomic_DNA"/>
</dbReference>